<proteinExistence type="predicted"/>
<feature type="transmembrane region" description="Helical" evidence="1">
    <location>
        <begin position="74"/>
        <end position="96"/>
    </location>
</feature>
<keyword evidence="1" id="KW-0812">Transmembrane</keyword>
<organism evidence="2">
    <name type="scientific">Myoviridae sp. ctwwN25</name>
    <dbReference type="NCBI Taxonomy" id="2825209"/>
    <lineage>
        <taxon>Viruses</taxon>
        <taxon>Duplodnaviria</taxon>
        <taxon>Heunggongvirae</taxon>
        <taxon>Uroviricota</taxon>
        <taxon>Caudoviricetes</taxon>
    </lineage>
</organism>
<accession>A0A8S5PNU2</accession>
<feature type="transmembrane region" description="Helical" evidence="1">
    <location>
        <begin position="108"/>
        <end position="130"/>
    </location>
</feature>
<dbReference type="InterPro" id="IPR010540">
    <property type="entry name" value="CmpB_TMEM229"/>
</dbReference>
<feature type="transmembrane region" description="Helical" evidence="1">
    <location>
        <begin position="44"/>
        <end position="62"/>
    </location>
</feature>
<feature type="transmembrane region" description="Helical" evidence="1">
    <location>
        <begin position="12"/>
        <end position="32"/>
    </location>
</feature>
<evidence type="ECO:0000256" key="1">
    <source>
        <dbReference type="SAM" id="Phobius"/>
    </source>
</evidence>
<evidence type="ECO:0000313" key="2">
    <source>
        <dbReference type="EMBL" id="DAE08522.1"/>
    </source>
</evidence>
<protein>
    <submittedName>
        <fullName evidence="2">Putative ABC-transporter type IV</fullName>
    </submittedName>
</protein>
<reference evidence="2" key="1">
    <citation type="journal article" date="2021" name="Proc. Natl. Acad. Sci. U.S.A.">
        <title>A Catalog of Tens of Thousands of Viruses from Human Metagenomes Reveals Hidden Associations with Chronic Diseases.</title>
        <authorList>
            <person name="Tisza M.J."/>
            <person name="Buck C.B."/>
        </authorList>
    </citation>
    <scope>NUCLEOTIDE SEQUENCE</scope>
    <source>
        <strain evidence="2">CtwwN25</strain>
    </source>
</reference>
<keyword evidence="1" id="KW-1133">Transmembrane helix</keyword>
<dbReference type="Pfam" id="PF06541">
    <property type="entry name" value="ABC_trans_CmpB"/>
    <property type="match status" value="1"/>
</dbReference>
<dbReference type="EMBL" id="BK015472">
    <property type="protein sequence ID" value="DAE08522.1"/>
    <property type="molecule type" value="Genomic_DNA"/>
</dbReference>
<sequence>MNSIKKDKHFTLLTIFKYLLLWEIGGCVYYSIEVLWRGHSHPSMFILGGICLICVGLINEVFPWDTYFELQVLIGDCIVLLLEFTTGCIVNIGLGLNVWDYSNMWGNILGQVCPLFAILWLPVIAAAIFLDDWIRWQYLGEEKPRYKFYFKKK</sequence>
<keyword evidence="1" id="KW-0472">Membrane</keyword>
<name>A0A8S5PNU2_9CAUD</name>